<dbReference type="Gene3D" id="1.10.10.10">
    <property type="entry name" value="Winged helix-like DNA-binding domain superfamily/Winged helix DNA-binding domain"/>
    <property type="match status" value="1"/>
</dbReference>
<feature type="modified residue" description="4-aspartylphosphate" evidence="6">
    <location>
        <position position="53"/>
    </location>
</feature>
<dbReference type="SUPFAM" id="SSF46894">
    <property type="entry name" value="C-terminal effector domain of the bipartite response regulators"/>
    <property type="match status" value="1"/>
</dbReference>
<protein>
    <submittedName>
        <fullName evidence="10">DNA-binding response regulator</fullName>
    </submittedName>
</protein>
<keyword evidence="11" id="KW-1185">Reference proteome</keyword>
<evidence type="ECO:0000256" key="2">
    <source>
        <dbReference type="ARBA" id="ARBA00023012"/>
    </source>
</evidence>
<organism evidence="10 11">
    <name type="scientific">Streptococcus sobrinus</name>
    <dbReference type="NCBI Taxonomy" id="1310"/>
    <lineage>
        <taxon>Bacteria</taxon>
        <taxon>Bacillati</taxon>
        <taxon>Bacillota</taxon>
        <taxon>Bacilli</taxon>
        <taxon>Lactobacillales</taxon>
        <taxon>Streptococcaceae</taxon>
        <taxon>Streptococcus</taxon>
    </lineage>
</organism>
<accession>A0ABN5LQR6</accession>
<dbReference type="CDD" id="cd00383">
    <property type="entry name" value="trans_reg_C"/>
    <property type="match status" value="1"/>
</dbReference>
<evidence type="ECO:0000256" key="6">
    <source>
        <dbReference type="PROSITE-ProRule" id="PRU00169"/>
    </source>
</evidence>
<name>A0ABN5LQR6_9STRE</name>
<dbReference type="InterPro" id="IPR001789">
    <property type="entry name" value="Sig_transdc_resp-reg_receiver"/>
</dbReference>
<gene>
    <name evidence="10" type="ORF">DK182_05080</name>
</gene>
<evidence type="ECO:0000256" key="4">
    <source>
        <dbReference type="ARBA" id="ARBA00023125"/>
    </source>
</evidence>
<dbReference type="InterPro" id="IPR036388">
    <property type="entry name" value="WH-like_DNA-bd_sf"/>
</dbReference>
<dbReference type="InterPro" id="IPR016032">
    <property type="entry name" value="Sig_transdc_resp-reg_C-effctor"/>
</dbReference>
<evidence type="ECO:0000256" key="7">
    <source>
        <dbReference type="PROSITE-ProRule" id="PRU01091"/>
    </source>
</evidence>
<evidence type="ECO:0000313" key="11">
    <source>
        <dbReference type="Proteomes" id="UP000245369"/>
    </source>
</evidence>
<keyword evidence="5" id="KW-0804">Transcription</keyword>
<proteinExistence type="predicted"/>
<dbReference type="InterPro" id="IPR011006">
    <property type="entry name" value="CheY-like_superfamily"/>
</dbReference>
<feature type="domain" description="OmpR/PhoB-type" evidence="9">
    <location>
        <begin position="127"/>
        <end position="226"/>
    </location>
</feature>
<dbReference type="RefSeq" id="WP_002962493.1">
    <property type="nucleotide sequence ID" value="NZ_CP029490.1"/>
</dbReference>
<dbReference type="GeneID" id="93923886"/>
<dbReference type="Gene3D" id="3.40.50.2300">
    <property type="match status" value="1"/>
</dbReference>
<dbReference type="Pfam" id="PF00072">
    <property type="entry name" value="Response_reg"/>
    <property type="match status" value="1"/>
</dbReference>
<evidence type="ECO:0000259" key="9">
    <source>
        <dbReference type="PROSITE" id="PS51755"/>
    </source>
</evidence>
<dbReference type="PROSITE" id="PS51755">
    <property type="entry name" value="OMPR_PHOB"/>
    <property type="match status" value="1"/>
</dbReference>
<evidence type="ECO:0000259" key="8">
    <source>
        <dbReference type="PROSITE" id="PS50110"/>
    </source>
</evidence>
<dbReference type="GO" id="GO:0003677">
    <property type="term" value="F:DNA binding"/>
    <property type="evidence" value="ECO:0007669"/>
    <property type="project" value="UniProtKB-KW"/>
</dbReference>
<dbReference type="Proteomes" id="UP000245369">
    <property type="component" value="Chromosome"/>
</dbReference>
<evidence type="ECO:0000256" key="3">
    <source>
        <dbReference type="ARBA" id="ARBA00023015"/>
    </source>
</evidence>
<dbReference type="Pfam" id="PF00486">
    <property type="entry name" value="Trans_reg_C"/>
    <property type="match status" value="1"/>
</dbReference>
<dbReference type="Gene3D" id="6.10.250.690">
    <property type="match status" value="1"/>
</dbReference>
<sequence>MSMRILLAEDEEQLGRVYRAALEHQGYQVDHALNGQEAVDLARENAYDVMILDIMMPVKTGLEALSEIRDSGDRTHIIMLTAMSEINDRVTGLDAGADEYLTKPISLKELLARLRSMERRLDDSFTARILECGSVKLNVSEQEMTANNTIRLAGKESKLMEFFMLNSAKKLSTQEIFQQVWGKDNEEGVSEDYVYVYVSYLRQKLQSIKADIEIIGEKEGDFQLIEVGGHHV</sequence>
<dbReference type="SMART" id="SM00448">
    <property type="entry name" value="REC"/>
    <property type="match status" value="1"/>
</dbReference>
<reference evidence="10 11" key="1">
    <citation type="submission" date="2018-05" db="EMBL/GenBank/DDBJ databases">
        <title>Complete genome sequences of Streptococcus sobrinus.</title>
        <authorList>
            <person name="Sales M."/>
            <person name="Jensen P.A."/>
        </authorList>
    </citation>
    <scope>NUCLEOTIDE SEQUENCE [LARGE SCALE GENOMIC DNA]</scope>
    <source>
        <strain evidence="10 11">SL1</strain>
    </source>
</reference>
<dbReference type="InterPro" id="IPR001867">
    <property type="entry name" value="OmpR/PhoB-type_DNA-bd"/>
</dbReference>
<dbReference type="EMBL" id="CP029490">
    <property type="protein sequence ID" value="AWN20758.1"/>
    <property type="molecule type" value="Genomic_DNA"/>
</dbReference>
<dbReference type="InterPro" id="IPR039420">
    <property type="entry name" value="WalR-like"/>
</dbReference>
<dbReference type="SMART" id="SM00862">
    <property type="entry name" value="Trans_reg_C"/>
    <property type="match status" value="1"/>
</dbReference>
<keyword evidence="2" id="KW-0902">Two-component regulatory system</keyword>
<evidence type="ECO:0000256" key="1">
    <source>
        <dbReference type="ARBA" id="ARBA00022553"/>
    </source>
</evidence>
<feature type="DNA-binding region" description="OmpR/PhoB-type" evidence="7">
    <location>
        <begin position="127"/>
        <end position="226"/>
    </location>
</feature>
<feature type="domain" description="Response regulatory" evidence="8">
    <location>
        <begin position="4"/>
        <end position="118"/>
    </location>
</feature>
<dbReference type="PROSITE" id="PS50110">
    <property type="entry name" value="RESPONSE_REGULATORY"/>
    <property type="match status" value="1"/>
</dbReference>
<keyword evidence="4 7" id="KW-0238">DNA-binding</keyword>
<dbReference type="SUPFAM" id="SSF52172">
    <property type="entry name" value="CheY-like"/>
    <property type="match status" value="1"/>
</dbReference>
<evidence type="ECO:0000256" key="5">
    <source>
        <dbReference type="ARBA" id="ARBA00023163"/>
    </source>
</evidence>
<dbReference type="PANTHER" id="PTHR48111">
    <property type="entry name" value="REGULATOR OF RPOS"/>
    <property type="match status" value="1"/>
</dbReference>
<keyword evidence="3" id="KW-0805">Transcription regulation</keyword>
<evidence type="ECO:0000313" key="10">
    <source>
        <dbReference type="EMBL" id="AWN20758.1"/>
    </source>
</evidence>
<dbReference type="PANTHER" id="PTHR48111:SF22">
    <property type="entry name" value="REGULATOR OF RPOS"/>
    <property type="match status" value="1"/>
</dbReference>
<keyword evidence="1 6" id="KW-0597">Phosphoprotein</keyword>